<evidence type="ECO:0000313" key="2">
    <source>
        <dbReference type="EMBL" id="OCT82720.1"/>
    </source>
</evidence>
<sequence length="104" mass="11304">MVLGKSDALVGSQAVLPLAVQTVRAGPIAFITRGTPRLELAGGALLRRPEEEQEATKERRCKRAPSNSSTCRSAASPSSTDRIAQAKEFSRRNTFLLSFKMKKT</sequence>
<dbReference type="AlphaFoldDB" id="A0A974D1D0"/>
<reference evidence="3" key="1">
    <citation type="journal article" date="2016" name="Nature">
        <title>Genome evolution in the allotetraploid frog Xenopus laevis.</title>
        <authorList>
            <person name="Session A.M."/>
            <person name="Uno Y."/>
            <person name="Kwon T."/>
            <person name="Chapman J.A."/>
            <person name="Toyoda A."/>
            <person name="Takahashi S."/>
            <person name="Fukui A."/>
            <person name="Hikosaka A."/>
            <person name="Suzuki A."/>
            <person name="Kondo M."/>
            <person name="van Heeringen S.J."/>
            <person name="Quigley I."/>
            <person name="Heinz S."/>
            <person name="Ogino H."/>
            <person name="Ochi H."/>
            <person name="Hellsten U."/>
            <person name="Lyons J.B."/>
            <person name="Simakov O."/>
            <person name="Putnam N."/>
            <person name="Stites J."/>
            <person name="Kuroki Y."/>
            <person name="Tanaka T."/>
            <person name="Michiue T."/>
            <person name="Watanabe M."/>
            <person name="Bogdanovic O."/>
            <person name="Lister R."/>
            <person name="Georgiou G."/>
            <person name="Paranjpe S.S."/>
            <person name="van Kruijsbergen I."/>
            <person name="Shu S."/>
            <person name="Carlson J."/>
            <person name="Kinoshita T."/>
            <person name="Ohta Y."/>
            <person name="Mawaribuchi S."/>
            <person name="Jenkins J."/>
            <person name="Grimwood J."/>
            <person name="Schmutz J."/>
            <person name="Mitros T."/>
            <person name="Mozaffari S.V."/>
            <person name="Suzuki Y."/>
            <person name="Haramoto Y."/>
            <person name="Yamamoto T.S."/>
            <person name="Takagi C."/>
            <person name="Heald R."/>
            <person name="Miller K."/>
            <person name="Haudenschild C."/>
            <person name="Kitzman J."/>
            <person name="Nakayama T."/>
            <person name="Izutsu Y."/>
            <person name="Robert J."/>
            <person name="Fortriede J."/>
            <person name="Burns K."/>
            <person name="Lotay V."/>
            <person name="Karimi K."/>
            <person name="Yasuoka Y."/>
            <person name="Dichmann D.S."/>
            <person name="Flajnik M.F."/>
            <person name="Houston D.W."/>
            <person name="Shendure J."/>
            <person name="DuPasquier L."/>
            <person name="Vize P.D."/>
            <person name="Zorn A.M."/>
            <person name="Ito M."/>
            <person name="Marcotte E.M."/>
            <person name="Wallingford J.B."/>
            <person name="Ito Y."/>
            <person name="Asashima M."/>
            <person name="Ueno N."/>
            <person name="Matsuda Y."/>
            <person name="Veenstra G.J."/>
            <person name="Fujiyama A."/>
            <person name="Harland R.M."/>
            <person name="Taira M."/>
            <person name="Rokhsar D.S."/>
        </authorList>
    </citation>
    <scope>NUCLEOTIDE SEQUENCE [LARGE SCALE GENOMIC DNA]</scope>
    <source>
        <strain evidence="3">J</strain>
    </source>
</reference>
<protein>
    <submittedName>
        <fullName evidence="2">Uncharacterized protein</fullName>
    </submittedName>
</protein>
<accession>A0A974D1D0</accession>
<feature type="region of interest" description="Disordered" evidence="1">
    <location>
        <begin position="48"/>
        <end position="85"/>
    </location>
</feature>
<feature type="compositionally biased region" description="Basic and acidic residues" evidence="1">
    <location>
        <begin position="48"/>
        <end position="58"/>
    </location>
</feature>
<gene>
    <name evidence="2" type="ORF">XELAEV_18025250mg</name>
</gene>
<proteinExistence type="predicted"/>
<name>A0A974D1D0_XENLA</name>
<feature type="compositionally biased region" description="Low complexity" evidence="1">
    <location>
        <begin position="65"/>
        <end position="80"/>
    </location>
</feature>
<evidence type="ECO:0000256" key="1">
    <source>
        <dbReference type="SAM" id="MobiDB-lite"/>
    </source>
</evidence>
<evidence type="ECO:0000313" key="3">
    <source>
        <dbReference type="Proteomes" id="UP000694892"/>
    </source>
</evidence>
<dbReference type="Proteomes" id="UP000694892">
    <property type="component" value="Chromosome 4S"/>
</dbReference>
<organism evidence="2 3">
    <name type="scientific">Xenopus laevis</name>
    <name type="common">African clawed frog</name>
    <dbReference type="NCBI Taxonomy" id="8355"/>
    <lineage>
        <taxon>Eukaryota</taxon>
        <taxon>Metazoa</taxon>
        <taxon>Chordata</taxon>
        <taxon>Craniata</taxon>
        <taxon>Vertebrata</taxon>
        <taxon>Euteleostomi</taxon>
        <taxon>Amphibia</taxon>
        <taxon>Batrachia</taxon>
        <taxon>Anura</taxon>
        <taxon>Pipoidea</taxon>
        <taxon>Pipidae</taxon>
        <taxon>Xenopodinae</taxon>
        <taxon>Xenopus</taxon>
        <taxon>Xenopus</taxon>
    </lineage>
</organism>
<dbReference type="EMBL" id="CM004473">
    <property type="protein sequence ID" value="OCT82720.1"/>
    <property type="molecule type" value="Genomic_DNA"/>
</dbReference>